<protein>
    <submittedName>
        <fullName evidence="7">G3E family GTPase</fullName>
    </submittedName>
</protein>
<keyword evidence="3" id="KW-0143">Chaperone</keyword>
<accession>A0A368W0V1</accession>
<dbReference type="RefSeq" id="WP_114380056.1">
    <property type="nucleotide sequence ID" value="NZ_QPJD01000006.1"/>
</dbReference>
<dbReference type="InterPro" id="IPR036627">
    <property type="entry name" value="CobW-likC_sf"/>
</dbReference>
<dbReference type="PANTHER" id="PTHR13748">
    <property type="entry name" value="COBW-RELATED"/>
    <property type="match status" value="1"/>
</dbReference>
<sequence length="335" mass="37864">MSQAVEADSRIPVTVLTGFLGAGKTTLLNHVLTADHGQKIAVIVNEFGEVGIDNQLVVGADEEIFEMNNGCICCTVRGDLIRILGELMDAKRGAGDSRKANFDRVLIETTGLADPAPVAQTFFVDEEMAEFYKLDAIVTVVDAKHADQHLDDGHEAQEQVAFADVLLLNKTDLVTENELKKLEHRLIAMNPAAKLYHTRQSQIDIHHILGIGAFDLEKKLELDPGFLEEEDHDHDDDVYSLFFREEQPLDLVKLERFLQEWLTDHGTDTFRYKGVLHIKGVKQRIVFQGIHMLFSSYPDRDWRADEQRVSEFVIIGRNLDTEWFNEQFANCVATS</sequence>
<dbReference type="PANTHER" id="PTHR13748:SF62">
    <property type="entry name" value="COBW DOMAIN-CONTAINING PROTEIN"/>
    <property type="match status" value="1"/>
</dbReference>
<evidence type="ECO:0000259" key="6">
    <source>
        <dbReference type="SMART" id="SM00833"/>
    </source>
</evidence>
<name>A0A368W0V1_9BACL</name>
<evidence type="ECO:0000256" key="2">
    <source>
        <dbReference type="ARBA" id="ARBA00022801"/>
    </source>
</evidence>
<comment type="catalytic activity">
    <reaction evidence="5">
        <text>GTP + H2O = GDP + phosphate + H(+)</text>
        <dbReference type="Rhea" id="RHEA:19669"/>
        <dbReference type="ChEBI" id="CHEBI:15377"/>
        <dbReference type="ChEBI" id="CHEBI:15378"/>
        <dbReference type="ChEBI" id="CHEBI:37565"/>
        <dbReference type="ChEBI" id="CHEBI:43474"/>
        <dbReference type="ChEBI" id="CHEBI:58189"/>
    </reaction>
    <physiologicalReaction direction="left-to-right" evidence="5">
        <dbReference type="Rhea" id="RHEA:19670"/>
    </physiologicalReaction>
</comment>
<dbReference type="Gene3D" id="3.30.1220.10">
    <property type="entry name" value="CobW-like, C-terminal domain"/>
    <property type="match status" value="1"/>
</dbReference>
<organism evidence="7 8">
    <name type="scientific">Paenibacillus prosopidis</name>
    <dbReference type="NCBI Taxonomy" id="630520"/>
    <lineage>
        <taxon>Bacteria</taxon>
        <taxon>Bacillati</taxon>
        <taxon>Bacillota</taxon>
        <taxon>Bacilli</taxon>
        <taxon>Bacillales</taxon>
        <taxon>Paenibacillaceae</taxon>
        <taxon>Paenibacillus</taxon>
    </lineage>
</organism>
<dbReference type="SUPFAM" id="SSF52540">
    <property type="entry name" value="P-loop containing nucleoside triphosphate hydrolases"/>
    <property type="match status" value="1"/>
</dbReference>
<dbReference type="CDD" id="cd03112">
    <property type="entry name" value="CobW-like"/>
    <property type="match status" value="1"/>
</dbReference>
<gene>
    <name evidence="7" type="ORF">DFP97_106150</name>
</gene>
<dbReference type="AlphaFoldDB" id="A0A368W0V1"/>
<dbReference type="SMART" id="SM00833">
    <property type="entry name" value="CobW_C"/>
    <property type="match status" value="1"/>
</dbReference>
<dbReference type="InterPro" id="IPR011629">
    <property type="entry name" value="CobW-like_C"/>
</dbReference>
<feature type="domain" description="CobW C-terminal" evidence="6">
    <location>
        <begin position="238"/>
        <end position="332"/>
    </location>
</feature>
<dbReference type="SUPFAM" id="SSF90002">
    <property type="entry name" value="Hypothetical protein YjiA, C-terminal domain"/>
    <property type="match status" value="1"/>
</dbReference>
<keyword evidence="8" id="KW-1185">Reference proteome</keyword>
<keyword evidence="2" id="KW-0378">Hydrolase</keyword>
<dbReference type="Proteomes" id="UP000252415">
    <property type="component" value="Unassembled WGS sequence"/>
</dbReference>
<dbReference type="GO" id="GO:0005737">
    <property type="term" value="C:cytoplasm"/>
    <property type="evidence" value="ECO:0007669"/>
    <property type="project" value="TreeGrafter"/>
</dbReference>
<comment type="caution">
    <text evidence="7">The sequence shown here is derived from an EMBL/GenBank/DDBJ whole genome shotgun (WGS) entry which is preliminary data.</text>
</comment>
<dbReference type="InterPro" id="IPR051316">
    <property type="entry name" value="Zinc-reg_GTPase_activator"/>
</dbReference>
<evidence type="ECO:0000313" key="8">
    <source>
        <dbReference type="Proteomes" id="UP000252415"/>
    </source>
</evidence>
<evidence type="ECO:0000256" key="1">
    <source>
        <dbReference type="ARBA" id="ARBA00022741"/>
    </source>
</evidence>
<reference evidence="7 8" key="1">
    <citation type="submission" date="2018-07" db="EMBL/GenBank/DDBJ databases">
        <title>Genomic Encyclopedia of Type Strains, Phase III (KMG-III): the genomes of soil and plant-associated and newly described type strains.</title>
        <authorList>
            <person name="Whitman W."/>
        </authorList>
    </citation>
    <scope>NUCLEOTIDE SEQUENCE [LARGE SCALE GENOMIC DNA]</scope>
    <source>
        <strain evidence="7 8">CECT 7506</strain>
    </source>
</reference>
<proteinExistence type="inferred from homology"/>
<dbReference type="InterPro" id="IPR027417">
    <property type="entry name" value="P-loop_NTPase"/>
</dbReference>
<evidence type="ECO:0000313" key="7">
    <source>
        <dbReference type="EMBL" id="RCW48450.1"/>
    </source>
</evidence>
<dbReference type="InterPro" id="IPR003495">
    <property type="entry name" value="CobW/HypB/UreG_nucleotide-bd"/>
</dbReference>
<keyword evidence="1" id="KW-0547">Nucleotide-binding</keyword>
<comment type="similarity">
    <text evidence="4">Belongs to the SIMIBI class G3E GTPase family. ZNG1 subfamily.</text>
</comment>
<evidence type="ECO:0000256" key="4">
    <source>
        <dbReference type="ARBA" id="ARBA00034320"/>
    </source>
</evidence>
<evidence type="ECO:0000256" key="5">
    <source>
        <dbReference type="ARBA" id="ARBA00049117"/>
    </source>
</evidence>
<dbReference type="Pfam" id="PF07683">
    <property type="entry name" value="CobW_C"/>
    <property type="match status" value="1"/>
</dbReference>
<dbReference type="Pfam" id="PF02492">
    <property type="entry name" value="cobW"/>
    <property type="match status" value="1"/>
</dbReference>
<dbReference type="GO" id="GO:0016787">
    <property type="term" value="F:hydrolase activity"/>
    <property type="evidence" value="ECO:0007669"/>
    <property type="project" value="UniProtKB-KW"/>
</dbReference>
<evidence type="ECO:0000256" key="3">
    <source>
        <dbReference type="ARBA" id="ARBA00023186"/>
    </source>
</evidence>
<dbReference type="GO" id="GO:0000166">
    <property type="term" value="F:nucleotide binding"/>
    <property type="evidence" value="ECO:0007669"/>
    <property type="project" value="UniProtKB-KW"/>
</dbReference>
<dbReference type="OrthoDB" id="9808822at2"/>
<dbReference type="EMBL" id="QPJD01000006">
    <property type="protein sequence ID" value="RCW48450.1"/>
    <property type="molecule type" value="Genomic_DNA"/>
</dbReference>
<dbReference type="Gene3D" id="3.40.50.300">
    <property type="entry name" value="P-loop containing nucleotide triphosphate hydrolases"/>
    <property type="match status" value="1"/>
</dbReference>